<feature type="transmembrane region" description="Helical" evidence="6">
    <location>
        <begin position="444"/>
        <end position="466"/>
    </location>
</feature>
<dbReference type="Pfam" id="PF02687">
    <property type="entry name" value="FtsX"/>
    <property type="match status" value="2"/>
</dbReference>
<proteinExistence type="predicted"/>
<organism evidence="8 9">
    <name type="scientific">Asanoa ishikariensis</name>
    <dbReference type="NCBI Taxonomy" id="137265"/>
    <lineage>
        <taxon>Bacteria</taxon>
        <taxon>Bacillati</taxon>
        <taxon>Actinomycetota</taxon>
        <taxon>Actinomycetes</taxon>
        <taxon>Micromonosporales</taxon>
        <taxon>Micromonosporaceae</taxon>
        <taxon>Asanoa</taxon>
    </lineage>
</organism>
<evidence type="ECO:0000256" key="5">
    <source>
        <dbReference type="ARBA" id="ARBA00023136"/>
    </source>
</evidence>
<dbReference type="InterPro" id="IPR003838">
    <property type="entry name" value="ABC3_permease_C"/>
</dbReference>
<feature type="transmembrane region" description="Helical" evidence="6">
    <location>
        <begin position="71"/>
        <end position="93"/>
    </location>
</feature>
<feature type="transmembrane region" description="Helical" evidence="6">
    <location>
        <begin position="205"/>
        <end position="229"/>
    </location>
</feature>
<comment type="subcellular location">
    <subcellularLocation>
        <location evidence="1">Cell membrane</location>
        <topology evidence="1">Multi-pass membrane protein</topology>
    </subcellularLocation>
</comment>
<evidence type="ECO:0000256" key="3">
    <source>
        <dbReference type="ARBA" id="ARBA00022692"/>
    </source>
</evidence>
<feature type="transmembrane region" description="Helical" evidence="6">
    <location>
        <begin position="292"/>
        <end position="312"/>
    </location>
</feature>
<keyword evidence="2" id="KW-1003">Cell membrane</keyword>
<gene>
    <name evidence="8" type="ORF">SAMN05421684_4555</name>
</gene>
<evidence type="ECO:0000256" key="6">
    <source>
        <dbReference type="SAM" id="Phobius"/>
    </source>
</evidence>
<evidence type="ECO:0000256" key="4">
    <source>
        <dbReference type="ARBA" id="ARBA00022989"/>
    </source>
</evidence>
<accession>A0A1H3S6X5</accession>
<dbReference type="Proteomes" id="UP000199632">
    <property type="component" value="Unassembled WGS sequence"/>
</dbReference>
<feature type="transmembrane region" description="Helical" evidence="6">
    <location>
        <begin position="402"/>
        <end position="424"/>
    </location>
</feature>
<evidence type="ECO:0000256" key="1">
    <source>
        <dbReference type="ARBA" id="ARBA00004651"/>
    </source>
</evidence>
<dbReference type="AlphaFoldDB" id="A0A1H3S6X5"/>
<keyword evidence="9" id="KW-1185">Reference proteome</keyword>
<evidence type="ECO:0000259" key="7">
    <source>
        <dbReference type="Pfam" id="PF02687"/>
    </source>
</evidence>
<reference evidence="9" key="1">
    <citation type="submission" date="2016-10" db="EMBL/GenBank/DDBJ databases">
        <authorList>
            <person name="Varghese N."/>
            <person name="Submissions S."/>
        </authorList>
    </citation>
    <scope>NUCLEOTIDE SEQUENCE [LARGE SCALE GENOMIC DNA]</scope>
    <source>
        <strain evidence="9">DSM 44718</strain>
    </source>
</reference>
<dbReference type="OrthoDB" id="5145974at2"/>
<evidence type="ECO:0000256" key="2">
    <source>
        <dbReference type="ARBA" id="ARBA00022475"/>
    </source>
</evidence>
<feature type="transmembrane region" description="Helical" evidence="6">
    <location>
        <begin position="352"/>
        <end position="374"/>
    </location>
</feature>
<feature type="domain" description="ABC3 transporter permease C-terminal" evidence="7">
    <location>
        <begin position="353"/>
        <end position="467"/>
    </location>
</feature>
<feature type="transmembrane region" description="Helical" evidence="6">
    <location>
        <begin position="249"/>
        <end position="271"/>
    </location>
</feature>
<dbReference type="RefSeq" id="WP_090796118.1">
    <property type="nucleotide sequence ID" value="NZ_BOND01000020.1"/>
</dbReference>
<keyword evidence="4 6" id="KW-1133">Transmembrane helix</keyword>
<keyword evidence="3 6" id="KW-0812">Transmembrane</keyword>
<feature type="transmembrane region" description="Helical" evidence="6">
    <location>
        <begin position="162"/>
        <end position="184"/>
    </location>
</feature>
<sequence length="478" mass="49260">MKPGTVARLALAGSRTDGVRVALTAFSVVLAALAILSALTVIAIPELGAYENNGRYRNALLDEPGLRGGTVFTLLLLTIPILALAGQCSRLGAPARDRRLAGLRLAGATPGQATLVAVAETGVAAVLGVAAGLGVFFAARPLLDGPGSDGLRALPTDVLPPLWQVAVTAVALPLVAALAAALLLRRVVVGPLGVVRRARRNRAPLPWPGALIVLGLVTFGSIAPVLRWFSDRERSAPDWLLNTMGAGGALAATLGVILGTGWISYAAGRLLHRFSRWPSALLAARRLTNDPWHGARTFAALLACVFVGAGAAEMRSFFRIMRDLETASAEGANYGLDSGDGFYLNTIDLVDLAIVVAVVIAATGLVVSVGEGIVSRRQAYAALVASGVPRAVLARSILWHSLVPIVPSVVLALVVGTSLIAPVTGDEVSNYGLSAPFVHAYDSLAAYGALAVGAVIVTVGVGLLFLRSSTAVEELRTG</sequence>
<keyword evidence="5 6" id="KW-0472">Membrane</keyword>
<dbReference type="GO" id="GO:0005886">
    <property type="term" value="C:plasma membrane"/>
    <property type="evidence" value="ECO:0007669"/>
    <property type="project" value="UniProtKB-SubCell"/>
</dbReference>
<dbReference type="STRING" id="137265.SAMN05421684_4555"/>
<evidence type="ECO:0000313" key="8">
    <source>
        <dbReference type="EMBL" id="SDZ32909.1"/>
    </source>
</evidence>
<protein>
    <submittedName>
        <fullName evidence="8">FtsX-like permease family protein</fullName>
    </submittedName>
</protein>
<name>A0A1H3S6X5_9ACTN</name>
<evidence type="ECO:0000313" key="9">
    <source>
        <dbReference type="Proteomes" id="UP000199632"/>
    </source>
</evidence>
<feature type="domain" description="ABC3 transporter permease C-terminal" evidence="7">
    <location>
        <begin position="87"/>
        <end position="186"/>
    </location>
</feature>
<dbReference type="EMBL" id="FNQB01000002">
    <property type="protein sequence ID" value="SDZ32909.1"/>
    <property type="molecule type" value="Genomic_DNA"/>
</dbReference>
<feature type="transmembrane region" description="Helical" evidence="6">
    <location>
        <begin position="21"/>
        <end position="44"/>
    </location>
</feature>
<feature type="transmembrane region" description="Helical" evidence="6">
    <location>
        <begin position="114"/>
        <end position="142"/>
    </location>
</feature>